<reference evidence="3" key="1">
    <citation type="submission" date="2025-08" db="UniProtKB">
        <authorList>
            <consortium name="RefSeq"/>
        </authorList>
    </citation>
    <scope>IDENTIFICATION</scope>
</reference>
<keyword evidence="1" id="KW-1133">Transmembrane helix</keyword>
<dbReference type="RefSeq" id="XP_008472253.1">
    <property type="nucleotide sequence ID" value="XM_008474031.3"/>
</dbReference>
<feature type="transmembrane region" description="Helical" evidence="1">
    <location>
        <begin position="126"/>
        <end position="144"/>
    </location>
</feature>
<keyword evidence="1" id="KW-0812">Transmembrane</keyword>
<proteinExistence type="predicted"/>
<dbReference type="GeneID" id="103509415"/>
<dbReference type="KEGG" id="dci:103509415"/>
<keyword evidence="1" id="KW-0472">Membrane</keyword>
<evidence type="ECO:0000313" key="2">
    <source>
        <dbReference type="Proteomes" id="UP000079169"/>
    </source>
</evidence>
<protein>
    <submittedName>
        <fullName evidence="3">Uncharacterized protein LOC103509415</fullName>
    </submittedName>
</protein>
<dbReference type="PaxDb" id="121845-A0A1S3D1J7"/>
<dbReference type="Proteomes" id="UP000079169">
    <property type="component" value="Unplaced"/>
</dbReference>
<feature type="transmembrane region" description="Helical" evidence="1">
    <location>
        <begin position="53"/>
        <end position="69"/>
    </location>
</feature>
<name>A0A1S3D1J7_DIACI</name>
<accession>A0A1S3D1J7</accession>
<feature type="transmembrane region" description="Helical" evidence="1">
    <location>
        <begin position="21"/>
        <end position="41"/>
    </location>
</feature>
<evidence type="ECO:0000313" key="3">
    <source>
        <dbReference type="RefSeq" id="XP_008472253.1"/>
    </source>
</evidence>
<dbReference type="AlphaFoldDB" id="A0A1S3D1J7"/>
<evidence type="ECO:0000256" key="1">
    <source>
        <dbReference type="SAM" id="Phobius"/>
    </source>
</evidence>
<keyword evidence="2" id="KW-1185">Reference proteome</keyword>
<gene>
    <name evidence="3" type="primary">LOC103509415</name>
</gene>
<organism evidence="2 3">
    <name type="scientific">Diaphorina citri</name>
    <name type="common">Asian citrus psyllid</name>
    <dbReference type="NCBI Taxonomy" id="121845"/>
    <lineage>
        <taxon>Eukaryota</taxon>
        <taxon>Metazoa</taxon>
        <taxon>Ecdysozoa</taxon>
        <taxon>Arthropoda</taxon>
        <taxon>Hexapoda</taxon>
        <taxon>Insecta</taxon>
        <taxon>Pterygota</taxon>
        <taxon>Neoptera</taxon>
        <taxon>Paraneoptera</taxon>
        <taxon>Hemiptera</taxon>
        <taxon>Sternorrhyncha</taxon>
        <taxon>Psylloidea</taxon>
        <taxon>Psyllidae</taxon>
        <taxon>Diaphorininae</taxon>
        <taxon>Diaphorina</taxon>
    </lineage>
</organism>
<sequence length="238" mass="26769">MHRLINRIVCSIRPLYVARTLSCIGIVLILNTLVNMFNRFISELWLCGDTSKRSINCATLLFALLLYLVTCQPRCYVKFCVALIQAELLLQCFSFLWVTQICSVQIGDLIPALCDTAVGRTRVFKLLFVLALMYAVFYAFVYHVDCCFAWKNLSDDEDCGSGDSDDSCSCSDGHPRTPCDIIDLVDHYDGCARSISSQTTQDPPTPRSPICRPSSFCASAFPHINRKYSYAASRGYRM</sequence>